<feature type="domain" description="ChsH2 rubredoxin-like zinc ribbon" evidence="2">
    <location>
        <begin position="12"/>
        <end position="48"/>
    </location>
</feature>
<evidence type="ECO:0000259" key="2">
    <source>
        <dbReference type="Pfam" id="PF12172"/>
    </source>
</evidence>
<evidence type="ECO:0000313" key="3">
    <source>
        <dbReference type="EMBL" id="TDP97764.1"/>
    </source>
</evidence>
<dbReference type="Proteomes" id="UP000295444">
    <property type="component" value="Unassembled WGS sequence"/>
</dbReference>
<dbReference type="EMBL" id="SNXZ01000003">
    <property type="protein sequence ID" value="TDP97764.1"/>
    <property type="molecule type" value="Genomic_DNA"/>
</dbReference>
<dbReference type="OrthoDB" id="4334176at2"/>
<dbReference type="Pfam" id="PF12172">
    <property type="entry name" value="zf-ChsH2"/>
    <property type="match status" value="1"/>
</dbReference>
<dbReference type="Gene3D" id="6.10.30.10">
    <property type="match status" value="1"/>
</dbReference>
<evidence type="ECO:0000259" key="1">
    <source>
        <dbReference type="Pfam" id="PF01796"/>
    </source>
</evidence>
<proteinExistence type="predicted"/>
<accession>A0A4R6SDK4</accession>
<dbReference type="AlphaFoldDB" id="A0A4R6SDK4"/>
<protein>
    <recommendedName>
        <fullName evidence="5">OB-fold protein</fullName>
    </recommendedName>
</protein>
<dbReference type="PANTHER" id="PTHR34075:SF5">
    <property type="entry name" value="BLR3430 PROTEIN"/>
    <property type="match status" value="1"/>
</dbReference>
<name>A0A4R6SDK4_LABRH</name>
<feature type="domain" description="ChsH2 C-terminal OB-fold" evidence="1">
    <location>
        <begin position="49"/>
        <end position="108"/>
    </location>
</feature>
<dbReference type="InterPro" id="IPR002878">
    <property type="entry name" value="ChsH2_C"/>
</dbReference>
<dbReference type="SUPFAM" id="SSF50249">
    <property type="entry name" value="Nucleic acid-binding proteins"/>
    <property type="match status" value="1"/>
</dbReference>
<evidence type="ECO:0000313" key="4">
    <source>
        <dbReference type="Proteomes" id="UP000295444"/>
    </source>
</evidence>
<gene>
    <name evidence="3" type="ORF">EV186_103730</name>
</gene>
<dbReference type="InterPro" id="IPR012340">
    <property type="entry name" value="NA-bd_OB-fold"/>
</dbReference>
<organism evidence="3 4">
    <name type="scientific">Labedaea rhizosphaerae</name>
    <dbReference type="NCBI Taxonomy" id="598644"/>
    <lineage>
        <taxon>Bacteria</taxon>
        <taxon>Bacillati</taxon>
        <taxon>Actinomycetota</taxon>
        <taxon>Actinomycetes</taxon>
        <taxon>Pseudonocardiales</taxon>
        <taxon>Pseudonocardiaceae</taxon>
        <taxon>Labedaea</taxon>
    </lineage>
</organism>
<comment type="caution">
    <text evidence="3">The sequence shown here is derived from an EMBL/GenBank/DDBJ whole genome shotgun (WGS) entry which is preliminary data.</text>
</comment>
<evidence type="ECO:0008006" key="5">
    <source>
        <dbReference type="Google" id="ProtNLM"/>
    </source>
</evidence>
<dbReference type="RefSeq" id="WP_133850923.1">
    <property type="nucleotide sequence ID" value="NZ_SNXZ01000003.1"/>
</dbReference>
<dbReference type="PANTHER" id="PTHR34075">
    <property type="entry name" value="BLR3430 PROTEIN"/>
    <property type="match status" value="1"/>
</dbReference>
<sequence>MVLRDDRSAPFFDAARRAELVVRHCTGCGELAAPRVRACPTCSATALDWAPVSGAGTLVSWTVLRDRAGGVTAVGGIVELAEGPWLRVRLAADPETLEAGLAVAVAFEHQDDGEPVPVFVPRERAEEGVDGRR</sequence>
<dbReference type="InterPro" id="IPR022002">
    <property type="entry name" value="ChsH2_Znr"/>
</dbReference>
<reference evidence="3 4" key="1">
    <citation type="submission" date="2019-03" db="EMBL/GenBank/DDBJ databases">
        <title>Genomic Encyclopedia of Type Strains, Phase IV (KMG-IV): sequencing the most valuable type-strain genomes for metagenomic binning, comparative biology and taxonomic classification.</title>
        <authorList>
            <person name="Goeker M."/>
        </authorList>
    </citation>
    <scope>NUCLEOTIDE SEQUENCE [LARGE SCALE GENOMIC DNA]</scope>
    <source>
        <strain evidence="3 4">DSM 45361</strain>
    </source>
</reference>
<keyword evidence="4" id="KW-1185">Reference proteome</keyword>
<dbReference type="InterPro" id="IPR052513">
    <property type="entry name" value="Thioester_dehydratase-like"/>
</dbReference>
<dbReference type="Pfam" id="PF01796">
    <property type="entry name" value="OB_ChsH2_C"/>
    <property type="match status" value="1"/>
</dbReference>